<evidence type="ECO:0000256" key="3">
    <source>
        <dbReference type="ARBA" id="ARBA00022603"/>
    </source>
</evidence>
<keyword evidence="5 7" id="KW-0949">S-adenosyl-L-methionine</keyword>
<dbReference type="PROSITE" id="PS51625">
    <property type="entry name" value="SAM_MT_TRMB"/>
    <property type="match status" value="1"/>
</dbReference>
<dbReference type="Proteomes" id="UP000632828">
    <property type="component" value="Unassembled WGS sequence"/>
</dbReference>
<dbReference type="GO" id="GO:0043527">
    <property type="term" value="C:tRNA methyltransferase complex"/>
    <property type="evidence" value="ECO:0007669"/>
    <property type="project" value="TreeGrafter"/>
</dbReference>
<keyword evidence="3 7" id="KW-0489">Methyltransferase</keyword>
<dbReference type="SUPFAM" id="SSF53335">
    <property type="entry name" value="S-adenosyl-L-methionine-dependent methyltransferases"/>
    <property type="match status" value="1"/>
</dbReference>
<dbReference type="RefSeq" id="WP_191156255.1">
    <property type="nucleotide sequence ID" value="NZ_JACWUN010000011.1"/>
</dbReference>
<comment type="pathway">
    <text evidence="7">tRNA modification; N(7)-methylguanine-tRNA biosynthesis.</text>
</comment>
<proteinExistence type="inferred from homology"/>
<accession>A0A8J6QV09</accession>
<evidence type="ECO:0000313" key="8">
    <source>
        <dbReference type="EMBL" id="MBD1401060.1"/>
    </source>
</evidence>
<comment type="caution">
    <text evidence="8">The sequence shown here is derived from an EMBL/GenBank/DDBJ whole genome shotgun (WGS) entry which is preliminary data.</text>
</comment>
<feature type="binding site" evidence="7">
    <location>
        <position position="149"/>
    </location>
    <ligand>
        <name>substrate</name>
    </ligand>
</feature>
<feature type="binding site" evidence="7">
    <location>
        <position position="117"/>
    </location>
    <ligand>
        <name>substrate</name>
    </ligand>
</feature>
<evidence type="ECO:0000256" key="6">
    <source>
        <dbReference type="ARBA" id="ARBA00022694"/>
    </source>
</evidence>
<feature type="binding site" evidence="7">
    <location>
        <position position="90"/>
    </location>
    <ligand>
        <name>S-adenosyl-L-methionine</name>
        <dbReference type="ChEBI" id="CHEBI:59789"/>
    </ligand>
</feature>
<keyword evidence="4 7" id="KW-0808">Transferase</keyword>
<dbReference type="EC" id="2.1.1.33" evidence="7"/>
<dbReference type="HAMAP" id="MF_01057">
    <property type="entry name" value="tRNA_methyltr_TrmB"/>
    <property type="match status" value="1"/>
</dbReference>
<dbReference type="InterPro" id="IPR029063">
    <property type="entry name" value="SAM-dependent_MTases_sf"/>
</dbReference>
<gene>
    <name evidence="7 8" type="primary">trmB</name>
    <name evidence="8" type="ORF">ICT70_10275</name>
</gene>
<feature type="binding site" evidence="7">
    <location>
        <position position="113"/>
    </location>
    <ligand>
        <name>S-adenosyl-L-methionine</name>
        <dbReference type="ChEBI" id="CHEBI:59789"/>
    </ligand>
</feature>
<dbReference type="PANTHER" id="PTHR23417">
    <property type="entry name" value="3-DEOXY-D-MANNO-OCTULOSONIC-ACID TRANSFERASE/TRNA GUANINE-N 7 - -METHYLTRANSFERASE"/>
    <property type="match status" value="1"/>
</dbReference>
<dbReference type="AlphaFoldDB" id="A0A8J6QV09"/>
<evidence type="ECO:0000256" key="4">
    <source>
        <dbReference type="ARBA" id="ARBA00022679"/>
    </source>
</evidence>
<sequence>MSQRMILINSPVFVPETSLKKRGNCSSLFPHQRPLELEIGCGIGDFIVQIAARRPEHNFLAIDIFNQGCRSTCSRVEESGLDNIRVMRMEARYLMHQYLDGNSLRALYINCPDPWPKKRHRKRRLVNPEFIHLALYCLEDNGILNFSTDFTDYGEEVADLLTCDPRLENLNKAPYTNDLGEYPVSKYMRRFLDLQQPIYLCCYRKKPGLTITPPAISKGFRIPWPQEEA</sequence>
<reference evidence="8" key="1">
    <citation type="submission" date="2020-09" db="EMBL/GenBank/DDBJ databases">
        <title>Pelobacter alkaliphilus sp. nov., a novel anaerobic arsenate-reducing bacterium from terrestrial mud volcano.</title>
        <authorList>
            <person name="Khomyakova M.A."/>
            <person name="Merkel A.Y."/>
            <person name="Slobodkin A.I."/>
        </authorList>
    </citation>
    <scope>NUCLEOTIDE SEQUENCE</scope>
    <source>
        <strain evidence="8">M08fum</strain>
    </source>
</reference>
<comment type="function">
    <text evidence="2 7">Catalyzes the formation of N(7)-methylguanine at position 46 (m7G46) in tRNA.</text>
</comment>
<feature type="binding site" evidence="7">
    <location>
        <position position="38"/>
    </location>
    <ligand>
        <name>S-adenosyl-L-methionine</name>
        <dbReference type="ChEBI" id="CHEBI:59789"/>
    </ligand>
</feature>
<dbReference type="UniPathway" id="UPA00989"/>
<keyword evidence="9" id="KW-1185">Reference proteome</keyword>
<name>A0A8J6QV09_9BACT</name>
<comment type="catalytic activity">
    <reaction evidence="1 7">
        <text>guanosine(46) in tRNA + S-adenosyl-L-methionine = N(7)-methylguanosine(46) in tRNA + S-adenosyl-L-homocysteine</text>
        <dbReference type="Rhea" id="RHEA:42708"/>
        <dbReference type="Rhea" id="RHEA-COMP:10188"/>
        <dbReference type="Rhea" id="RHEA-COMP:10189"/>
        <dbReference type="ChEBI" id="CHEBI:57856"/>
        <dbReference type="ChEBI" id="CHEBI:59789"/>
        <dbReference type="ChEBI" id="CHEBI:74269"/>
        <dbReference type="ChEBI" id="CHEBI:74480"/>
        <dbReference type="EC" id="2.1.1.33"/>
    </reaction>
</comment>
<evidence type="ECO:0000313" key="9">
    <source>
        <dbReference type="Proteomes" id="UP000632828"/>
    </source>
</evidence>
<comment type="caution">
    <text evidence="7">Lacks conserved residue(s) required for the propagation of feature annotation.</text>
</comment>
<dbReference type="PANTHER" id="PTHR23417:SF14">
    <property type="entry name" value="PENTACOTRIPEPTIDE-REPEAT REGION OF PRORP DOMAIN-CONTAINING PROTEIN"/>
    <property type="match status" value="1"/>
</dbReference>
<comment type="similarity">
    <text evidence="7">Belongs to the class I-like SAM-binding methyltransferase superfamily. TrmB family.</text>
</comment>
<evidence type="ECO:0000256" key="7">
    <source>
        <dbReference type="HAMAP-Rule" id="MF_01057"/>
    </source>
</evidence>
<dbReference type="Pfam" id="PF02390">
    <property type="entry name" value="Methyltransf_4"/>
    <property type="match status" value="1"/>
</dbReference>
<protein>
    <recommendedName>
        <fullName evidence="7">tRNA (guanine-N(7)-)-methyltransferase</fullName>
        <ecNumber evidence="7">2.1.1.33</ecNumber>
    </recommendedName>
    <alternativeName>
        <fullName evidence="7">tRNA (guanine(46)-N(7))-methyltransferase</fullName>
    </alternativeName>
    <alternativeName>
        <fullName evidence="7">tRNA(m7G46)-methyltransferase</fullName>
    </alternativeName>
</protein>
<evidence type="ECO:0000256" key="2">
    <source>
        <dbReference type="ARBA" id="ARBA00003015"/>
    </source>
</evidence>
<evidence type="ECO:0000256" key="5">
    <source>
        <dbReference type="ARBA" id="ARBA00022691"/>
    </source>
</evidence>
<dbReference type="Gene3D" id="3.40.50.150">
    <property type="entry name" value="Vaccinia Virus protein VP39"/>
    <property type="match status" value="1"/>
</dbReference>
<dbReference type="GO" id="GO:0008176">
    <property type="term" value="F:tRNA (guanine(46)-N7)-methyltransferase activity"/>
    <property type="evidence" value="ECO:0007669"/>
    <property type="project" value="UniProtKB-UniRule"/>
</dbReference>
<feature type="binding site" evidence="7">
    <location>
        <position position="63"/>
    </location>
    <ligand>
        <name>S-adenosyl-L-methionine</name>
        <dbReference type="ChEBI" id="CHEBI:59789"/>
    </ligand>
</feature>
<keyword evidence="6 7" id="KW-0819">tRNA processing</keyword>
<dbReference type="NCBIfam" id="TIGR00091">
    <property type="entry name" value="tRNA (guanosine(46)-N7)-methyltransferase TrmB"/>
    <property type="match status" value="1"/>
</dbReference>
<dbReference type="InterPro" id="IPR003358">
    <property type="entry name" value="tRNA_(Gua-N-7)_MeTrfase_Trmb"/>
</dbReference>
<organism evidence="8 9">
    <name type="scientific">Pelovirga terrestris</name>
    <dbReference type="NCBI Taxonomy" id="2771352"/>
    <lineage>
        <taxon>Bacteria</taxon>
        <taxon>Pseudomonadati</taxon>
        <taxon>Thermodesulfobacteriota</taxon>
        <taxon>Desulfuromonadia</taxon>
        <taxon>Geobacterales</taxon>
        <taxon>Geobacteraceae</taxon>
        <taxon>Pelovirga</taxon>
    </lineage>
</organism>
<dbReference type="EMBL" id="JACWUN010000011">
    <property type="protein sequence ID" value="MBD1401060.1"/>
    <property type="molecule type" value="Genomic_DNA"/>
</dbReference>
<evidence type="ECO:0000256" key="1">
    <source>
        <dbReference type="ARBA" id="ARBA00000142"/>
    </source>
</evidence>
<dbReference type="InterPro" id="IPR055361">
    <property type="entry name" value="tRNA_methyltr_TrmB_bact"/>
</dbReference>